<dbReference type="InterPro" id="IPR006369">
    <property type="entry name" value="Protohaem_IX_farnesylTrfase"/>
</dbReference>
<evidence type="ECO:0000256" key="2">
    <source>
        <dbReference type="ARBA" id="ARBA00022679"/>
    </source>
</evidence>
<dbReference type="PANTHER" id="PTHR43448">
    <property type="entry name" value="PROTOHEME IX FARNESYLTRANSFERASE, MITOCHONDRIAL"/>
    <property type="match status" value="1"/>
</dbReference>
<sequence>MPAISRLLPSISQPALLNSLKKLSKYKLSLWVTATGASGFLMISPAISASLLSTCGGIFLCSAAANTFNQIIERDKDALMVRTMDRPLPSKIMTHHQASVIGAGFTVFGGLMLYVSGGVYPMSLALMNIALYTLVYTPLKKKTQWNTHVGSVVGCIPPLIGCLSAGSTLLLPQPWLLFGLMYVWQIPHFYTLSWLYRNDYNKAGFKVYGIDDASGKKTATASMKWITLLSAFPLFYSLSGLIPPELLFATVFPNIVITHKAMNFYKDPNTKTASSLFVNSLWQILVLMGLTSYYLCNLRPVEDFNSKPSLEKPDE</sequence>
<dbReference type="KEGG" id="tot:TOT_040000633"/>
<feature type="transmembrane region" description="Helical" evidence="8">
    <location>
        <begin position="28"/>
        <end position="45"/>
    </location>
</feature>
<dbReference type="Pfam" id="PF01040">
    <property type="entry name" value="UbiA"/>
    <property type="match status" value="1"/>
</dbReference>
<evidence type="ECO:0000256" key="8">
    <source>
        <dbReference type="SAM" id="Phobius"/>
    </source>
</evidence>
<protein>
    <recommendedName>
        <fullName evidence="7">Heme O synthase</fullName>
    </recommendedName>
</protein>
<dbReference type="GO" id="GO:0005739">
    <property type="term" value="C:mitochondrion"/>
    <property type="evidence" value="ECO:0007669"/>
    <property type="project" value="TreeGrafter"/>
</dbReference>
<dbReference type="VEuPathDB" id="PiroplasmaDB:TOT_040000633"/>
<evidence type="ECO:0000313" key="10">
    <source>
        <dbReference type="Proteomes" id="UP000003786"/>
    </source>
</evidence>
<feature type="transmembrane region" description="Helical" evidence="8">
    <location>
        <begin position="175"/>
        <end position="196"/>
    </location>
</feature>
<dbReference type="GO" id="GO:0008495">
    <property type="term" value="F:protoheme IX farnesyltransferase activity"/>
    <property type="evidence" value="ECO:0007669"/>
    <property type="project" value="InterPro"/>
</dbReference>
<dbReference type="GO" id="GO:0016020">
    <property type="term" value="C:membrane"/>
    <property type="evidence" value="ECO:0007669"/>
    <property type="project" value="UniProtKB-SubCell"/>
</dbReference>
<name>J4DQD5_THEOR</name>
<dbReference type="CDD" id="cd13957">
    <property type="entry name" value="PT_UbiA_Cox10"/>
    <property type="match status" value="1"/>
</dbReference>
<keyword evidence="2 9" id="KW-0808">Transferase</keyword>
<dbReference type="eggNOG" id="KOG1380">
    <property type="taxonomic scope" value="Eukaryota"/>
</dbReference>
<keyword evidence="10" id="KW-1185">Reference proteome</keyword>
<evidence type="ECO:0000256" key="7">
    <source>
        <dbReference type="ARBA" id="ARBA00030253"/>
    </source>
</evidence>
<proteinExistence type="predicted"/>
<keyword evidence="4 8" id="KW-1133">Transmembrane helix</keyword>
<dbReference type="Proteomes" id="UP000003786">
    <property type="component" value="Chromosome 4"/>
</dbReference>
<dbReference type="Gene3D" id="1.10.357.140">
    <property type="entry name" value="UbiA prenyltransferase"/>
    <property type="match status" value="1"/>
</dbReference>
<keyword evidence="5" id="KW-0350">Heme biosynthesis</keyword>
<gene>
    <name evidence="9" type="ORF">TOT_040000633</name>
</gene>
<evidence type="ECO:0000256" key="3">
    <source>
        <dbReference type="ARBA" id="ARBA00022692"/>
    </source>
</evidence>
<dbReference type="STRING" id="869250.J4DQD5"/>
<keyword evidence="6 8" id="KW-0472">Membrane</keyword>
<dbReference type="RefSeq" id="XP_009692565.1">
    <property type="nucleotide sequence ID" value="XM_009694270.1"/>
</dbReference>
<dbReference type="GO" id="GO:0006784">
    <property type="term" value="P:heme A biosynthetic process"/>
    <property type="evidence" value="ECO:0007669"/>
    <property type="project" value="TreeGrafter"/>
</dbReference>
<accession>J4DQD5</accession>
<evidence type="ECO:0000256" key="1">
    <source>
        <dbReference type="ARBA" id="ARBA00004141"/>
    </source>
</evidence>
<reference evidence="9 10" key="1">
    <citation type="journal article" date="2012" name="MBio">
        <title>Comparative genome analysis of three eukaryotic parasites with differing abilities to transform leukocytes reveals key mediators of Theileria-induced leukocyte transformation.</title>
        <authorList>
            <person name="Hayashida K."/>
            <person name="Hara Y."/>
            <person name="Abe T."/>
            <person name="Yamasaki C."/>
            <person name="Toyoda A."/>
            <person name="Kosuge T."/>
            <person name="Suzuki Y."/>
            <person name="Sato Y."/>
            <person name="Kawashima S."/>
            <person name="Katayama T."/>
            <person name="Wakaguri H."/>
            <person name="Inoue N."/>
            <person name="Homma K."/>
            <person name="Tada-Umezaki M."/>
            <person name="Yagi Y."/>
            <person name="Fujii Y."/>
            <person name="Habara T."/>
            <person name="Kanehisa M."/>
            <person name="Watanabe H."/>
            <person name="Ito K."/>
            <person name="Gojobori T."/>
            <person name="Sugawara H."/>
            <person name="Imanishi T."/>
            <person name="Weir W."/>
            <person name="Gardner M."/>
            <person name="Pain A."/>
            <person name="Shiels B."/>
            <person name="Hattori M."/>
            <person name="Nene V."/>
            <person name="Sugimoto C."/>
        </authorList>
    </citation>
    <scope>NUCLEOTIDE SEQUENCE [LARGE SCALE GENOMIC DNA]</scope>
    <source>
        <strain evidence="9 10">Shintoku</strain>
    </source>
</reference>
<feature type="transmembrane region" description="Helical" evidence="8">
    <location>
        <begin position="276"/>
        <end position="296"/>
    </location>
</feature>
<evidence type="ECO:0000256" key="6">
    <source>
        <dbReference type="ARBA" id="ARBA00023136"/>
    </source>
</evidence>
<dbReference type="GeneID" id="20716684"/>
<dbReference type="EMBL" id="AP011949">
    <property type="protein sequence ID" value="BAM42264.1"/>
    <property type="molecule type" value="Genomic_DNA"/>
</dbReference>
<evidence type="ECO:0000256" key="5">
    <source>
        <dbReference type="ARBA" id="ARBA00023133"/>
    </source>
</evidence>
<dbReference type="InterPro" id="IPR044878">
    <property type="entry name" value="UbiA_sf"/>
</dbReference>
<dbReference type="OMA" id="MVWDRDI"/>
<evidence type="ECO:0000313" key="9">
    <source>
        <dbReference type="EMBL" id="BAM42264.1"/>
    </source>
</evidence>
<dbReference type="PANTHER" id="PTHR43448:SF2">
    <property type="entry name" value="PROTOHEME IX FARNESYLTRANSFERASE, MITOCHONDRIAL"/>
    <property type="match status" value="1"/>
</dbReference>
<dbReference type="AlphaFoldDB" id="J4DQD5"/>
<comment type="subcellular location">
    <subcellularLocation>
        <location evidence="1">Membrane</location>
        <topology evidence="1">Multi-pass membrane protein</topology>
    </subcellularLocation>
</comment>
<feature type="transmembrane region" description="Helical" evidence="8">
    <location>
        <begin position="149"/>
        <end position="169"/>
    </location>
</feature>
<feature type="transmembrane region" description="Helical" evidence="8">
    <location>
        <begin position="119"/>
        <end position="137"/>
    </location>
</feature>
<dbReference type="InterPro" id="IPR000537">
    <property type="entry name" value="UbiA_prenyltransferase"/>
</dbReference>
<evidence type="ECO:0000256" key="4">
    <source>
        <dbReference type="ARBA" id="ARBA00022989"/>
    </source>
</evidence>
<keyword evidence="3 8" id="KW-0812">Transmembrane</keyword>
<dbReference type="OrthoDB" id="5211at2759"/>
<organism evidence="9 10">
    <name type="scientific">Theileria orientalis strain Shintoku</name>
    <dbReference type="NCBI Taxonomy" id="869250"/>
    <lineage>
        <taxon>Eukaryota</taxon>
        <taxon>Sar</taxon>
        <taxon>Alveolata</taxon>
        <taxon>Apicomplexa</taxon>
        <taxon>Aconoidasida</taxon>
        <taxon>Piroplasmida</taxon>
        <taxon>Theileriidae</taxon>
        <taxon>Theileria</taxon>
    </lineage>
</organism>